<feature type="chain" id="PRO_5043272265" evidence="9">
    <location>
        <begin position="17"/>
        <end position="200"/>
    </location>
</feature>
<evidence type="ECO:0000259" key="10">
    <source>
        <dbReference type="Pfam" id="PF02823"/>
    </source>
</evidence>
<evidence type="ECO:0000313" key="12">
    <source>
        <dbReference type="EMBL" id="CAL4775699.1"/>
    </source>
</evidence>
<evidence type="ECO:0000256" key="6">
    <source>
        <dbReference type="ARBA" id="ARBA00023196"/>
    </source>
</evidence>
<dbReference type="Pfam" id="PF02823">
    <property type="entry name" value="ATP-synt_DE_N"/>
    <property type="match status" value="1"/>
</dbReference>
<dbReference type="CDD" id="cd12152">
    <property type="entry name" value="F1-ATPase_delta"/>
    <property type="match status" value="1"/>
</dbReference>
<dbReference type="NCBIfam" id="TIGR01216">
    <property type="entry name" value="ATP_synt_epsi"/>
    <property type="match status" value="1"/>
</dbReference>
<dbReference type="GO" id="GO:0046933">
    <property type="term" value="F:proton-transporting ATP synthase activity, rotational mechanism"/>
    <property type="evidence" value="ECO:0007669"/>
    <property type="project" value="InterPro"/>
</dbReference>
<dbReference type="EMBL" id="CAMXCT020001260">
    <property type="protein sequence ID" value="CAL1141762.1"/>
    <property type="molecule type" value="Genomic_DNA"/>
</dbReference>
<dbReference type="InterPro" id="IPR036771">
    <property type="entry name" value="ATPsynth_dsu/esu_N"/>
</dbReference>
<proteinExistence type="inferred from homology"/>
<evidence type="ECO:0000256" key="7">
    <source>
        <dbReference type="ARBA" id="ARBA00023310"/>
    </source>
</evidence>
<organism evidence="11">
    <name type="scientific">Cladocopium goreaui</name>
    <dbReference type="NCBI Taxonomy" id="2562237"/>
    <lineage>
        <taxon>Eukaryota</taxon>
        <taxon>Sar</taxon>
        <taxon>Alveolata</taxon>
        <taxon>Dinophyceae</taxon>
        <taxon>Suessiales</taxon>
        <taxon>Symbiodiniaceae</taxon>
        <taxon>Cladocopium</taxon>
    </lineage>
</organism>
<reference evidence="11" key="1">
    <citation type="submission" date="2022-10" db="EMBL/GenBank/DDBJ databases">
        <authorList>
            <person name="Chen Y."/>
            <person name="Dougan E. K."/>
            <person name="Chan C."/>
            <person name="Rhodes N."/>
            <person name="Thang M."/>
        </authorList>
    </citation>
    <scope>NUCLEOTIDE SEQUENCE</scope>
</reference>
<dbReference type="SUPFAM" id="SSF51344">
    <property type="entry name" value="Epsilon subunit of F1F0-ATP synthase N-terminal domain"/>
    <property type="match status" value="1"/>
</dbReference>
<comment type="caution">
    <text evidence="11">The sequence shown here is derived from an EMBL/GenBank/DDBJ whole genome shotgun (WGS) entry which is preliminary data.</text>
</comment>
<evidence type="ECO:0000313" key="13">
    <source>
        <dbReference type="Proteomes" id="UP001152797"/>
    </source>
</evidence>
<feature type="coiled-coil region" evidence="8">
    <location>
        <begin position="147"/>
        <end position="174"/>
    </location>
</feature>
<keyword evidence="8" id="KW-0175">Coiled coil</keyword>
<feature type="non-terminal residue" evidence="11">
    <location>
        <position position="1"/>
    </location>
</feature>
<comment type="subcellular location">
    <subcellularLocation>
        <location evidence="1">Membrane</location>
        <topology evidence="1">Peripheral membrane protein</topology>
    </subcellularLocation>
</comment>
<keyword evidence="6" id="KW-0139">CF(1)</keyword>
<dbReference type="GO" id="GO:0045259">
    <property type="term" value="C:proton-transporting ATP synthase complex"/>
    <property type="evidence" value="ECO:0007669"/>
    <property type="project" value="UniProtKB-KW"/>
</dbReference>
<sequence>MARSPVLSFLLFGVLALLGKRSMETFVGVTSRPNRAPQVARMAEGEEEEEPEYVAAPGDRLKLKVLSPEGDGISVACSEVILPSATGQLGILANHAPMMSALDTGVLRFKEDGKWKPVVVMGGFATVDSNQLSVLVNDFEKADSIDMKEAQSDMDSATSMLEKADSKKDKLEATAKTAGCHVRVEEMRSFQVNHGGTAAA</sequence>
<dbReference type="HAMAP" id="MF_00530">
    <property type="entry name" value="ATP_synth_epsil_bac"/>
    <property type="match status" value="1"/>
</dbReference>
<keyword evidence="3" id="KW-0813">Transport</keyword>
<keyword evidence="13" id="KW-1185">Reference proteome</keyword>
<dbReference type="InterPro" id="IPR001469">
    <property type="entry name" value="ATP_synth_F1_dsu/esu"/>
</dbReference>
<evidence type="ECO:0000256" key="8">
    <source>
        <dbReference type="SAM" id="Coils"/>
    </source>
</evidence>
<accession>A0A9P1FW16</accession>
<dbReference type="OrthoDB" id="423436at2759"/>
<dbReference type="EMBL" id="CAMXCT010001260">
    <property type="protein sequence ID" value="CAI3988387.1"/>
    <property type="molecule type" value="Genomic_DNA"/>
</dbReference>
<dbReference type="EMBL" id="CAMXCT030001260">
    <property type="protein sequence ID" value="CAL4775699.1"/>
    <property type="molecule type" value="Genomic_DNA"/>
</dbReference>
<evidence type="ECO:0000313" key="11">
    <source>
        <dbReference type="EMBL" id="CAI3988387.1"/>
    </source>
</evidence>
<comment type="similarity">
    <text evidence="2">Belongs to the ATPase epsilon chain family.</text>
</comment>
<evidence type="ECO:0000256" key="4">
    <source>
        <dbReference type="ARBA" id="ARBA00023065"/>
    </source>
</evidence>
<dbReference type="Proteomes" id="UP001152797">
    <property type="component" value="Unassembled WGS sequence"/>
</dbReference>
<dbReference type="InterPro" id="IPR020546">
    <property type="entry name" value="ATP_synth_F1_dsu/esu_N"/>
</dbReference>
<reference evidence="12 13" key="2">
    <citation type="submission" date="2024-05" db="EMBL/GenBank/DDBJ databases">
        <authorList>
            <person name="Chen Y."/>
            <person name="Shah S."/>
            <person name="Dougan E. K."/>
            <person name="Thang M."/>
            <person name="Chan C."/>
        </authorList>
    </citation>
    <scope>NUCLEOTIDE SEQUENCE [LARGE SCALE GENOMIC DNA]</scope>
</reference>
<evidence type="ECO:0000256" key="2">
    <source>
        <dbReference type="ARBA" id="ARBA00005712"/>
    </source>
</evidence>
<evidence type="ECO:0000256" key="1">
    <source>
        <dbReference type="ARBA" id="ARBA00004170"/>
    </source>
</evidence>
<evidence type="ECO:0000256" key="5">
    <source>
        <dbReference type="ARBA" id="ARBA00023136"/>
    </source>
</evidence>
<dbReference type="PANTHER" id="PTHR13822:SF10">
    <property type="entry name" value="ATP SYNTHASE EPSILON CHAIN, CHLOROPLASTIC"/>
    <property type="match status" value="1"/>
</dbReference>
<feature type="signal peptide" evidence="9">
    <location>
        <begin position="1"/>
        <end position="16"/>
    </location>
</feature>
<keyword evidence="5" id="KW-0472">Membrane</keyword>
<feature type="domain" description="ATP synthase F1 complex delta/epsilon subunit N-terminal" evidence="10">
    <location>
        <begin position="61"/>
        <end position="138"/>
    </location>
</feature>
<keyword evidence="4" id="KW-0406">Ion transport</keyword>
<protein>
    <submittedName>
        <fullName evidence="12">ATP synthase epsilon chain, chloroplastic (ATP synthase F1 sector epsilon subunit) (F-ATPase epsilon subunit)</fullName>
    </submittedName>
</protein>
<evidence type="ECO:0000256" key="9">
    <source>
        <dbReference type="SAM" id="SignalP"/>
    </source>
</evidence>
<dbReference type="AlphaFoldDB" id="A0A9P1FW16"/>
<keyword evidence="9" id="KW-0732">Signal</keyword>
<dbReference type="Gene3D" id="2.60.15.10">
    <property type="entry name" value="F0F1 ATP synthase delta/epsilon subunit, N-terminal"/>
    <property type="match status" value="1"/>
</dbReference>
<gene>
    <name evidence="11" type="ORF">C1SCF055_LOCUS15565</name>
</gene>
<keyword evidence="7" id="KW-0066">ATP synthesis</keyword>
<evidence type="ECO:0000256" key="3">
    <source>
        <dbReference type="ARBA" id="ARBA00022448"/>
    </source>
</evidence>
<dbReference type="PANTHER" id="PTHR13822">
    <property type="entry name" value="ATP SYNTHASE DELTA/EPSILON CHAIN"/>
    <property type="match status" value="1"/>
</dbReference>
<name>A0A9P1FW16_9DINO</name>